<gene>
    <name evidence="2" type="ORF">RSE6_08152</name>
</gene>
<organism evidence="2 3">
    <name type="scientific">Rhynchosporium secalis</name>
    <name type="common">Barley scald fungus</name>
    <dbReference type="NCBI Taxonomy" id="38038"/>
    <lineage>
        <taxon>Eukaryota</taxon>
        <taxon>Fungi</taxon>
        <taxon>Dikarya</taxon>
        <taxon>Ascomycota</taxon>
        <taxon>Pezizomycotina</taxon>
        <taxon>Leotiomycetes</taxon>
        <taxon>Helotiales</taxon>
        <taxon>Ploettnerulaceae</taxon>
        <taxon>Rhynchosporium</taxon>
    </lineage>
</organism>
<keyword evidence="3" id="KW-1185">Reference proteome</keyword>
<name>A0A1E1MEP6_RHYSE</name>
<protein>
    <submittedName>
        <fullName evidence="2">Uncharacterized protein</fullName>
    </submittedName>
</protein>
<proteinExistence type="predicted"/>
<evidence type="ECO:0000313" key="3">
    <source>
        <dbReference type="Proteomes" id="UP000177625"/>
    </source>
</evidence>
<dbReference type="EMBL" id="FJVC01000296">
    <property type="protein sequence ID" value="CZT47576.1"/>
    <property type="molecule type" value="Genomic_DNA"/>
</dbReference>
<sequence length="86" mass="10191">MAQVTRRPSSEKRQDNLKTKSRPRSMRKLPLELHEKVHGRKANLAINISPRTIEVKFMYTEEAEAYAEAVKNTRPSMNQYKQREYK</sequence>
<reference evidence="3" key="1">
    <citation type="submission" date="2016-03" db="EMBL/GenBank/DDBJ databases">
        <authorList>
            <person name="Guldener U."/>
        </authorList>
    </citation>
    <scope>NUCLEOTIDE SEQUENCE [LARGE SCALE GENOMIC DNA]</scope>
</reference>
<feature type="compositionally biased region" description="Basic and acidic residues" evidence="1">
    <location>
        <begin position="8"/>
        <end position="18"/>
    </location>
</feature>
<evidence type="ECO:0000256" key="1">
    <source>
        <dbReference type="SAM" id="MobiDB-lite"/>
    </source>
</evidence>
<accession>A0A1E1MEP6</accession>
<feature type="region of interest" description="Disordered" evidence="1">
    <location>
        <begin position="1"/>
        <end position="28"/>
    </location>
</feature>
<dbReference type="Proteomes" id="UP000177625">
    <property type="component" value="Unassembled WGS sequence"/>
</dbReference>
<evidence type="ECO:0000313" key="2">
    <source>
        <dbReference type="EMBL" id="CZT47576.1"/>
    </source>
</evidence>
<dbReference type="AlphaFoldDB" id="A0A1E1MEP6"/>